<dbReference type="AlphaFoldDB" id="A0AAW7X431"/>
<dbReference type="Proteomes" id="UP001169760">
    <property type="component" value="Unassembled WGS sequence"/>
</dbReference>
<dbReference type="EMBL" id="JAUOPB010000002">
    <property type="protein sequence ID" value="MDO6421376.1"/>
    <property type="molecule type" value="Genomic_DNA"/>
</dbReference>
<name>A0AAW7X431_9GAMM</name>
<evidence type="ECO:0000313" key="1">
    <source>
        <dbReference type="EMBL" id="MDO6421376.1"/>
    </source>
</evidence>
<organism evidence="1 2">
    <name type="scientific">Saccharophagus degradans</name>
    <dbReference type="NCBI Taxonomy" id="86304"/>
    <lineage>
        <taxon>Bacteria</taxon>
        <taxon>Pseudomonadati</taxon>
        <taxon>Pseudomonadota</taxon>
        <taxon>Gammaproteobacteria</taxon>
        <taxon>Cellvibrionales</taxon>
        <taxon>Cellvibrionaceae</taxon>
        <taxon>Saccharophagus</taxon>
    </lineage>
</organism>
<gene>
    <name evidence="1" type="ORF">Q4521_02715</name>
</gene>
<dbReference type="RefSeq" id="WP_303490801.1">
    <property type="nucleotide sequence ID" value="NZ_JAUOPB010000002.1"/>
</dbReference>
<accession>A0AAW7X431</accession>
<sequence>MMKALAHEHMQQLKHDTMLAAAMLVCPHPHFIIWSYRAKKGMIKLALLFAGLQDKRRGLPHYNAA</sequence>
<proteinExistence type="predicted"/>
<comment type="caution">
    <text evidence="1">The sequence shown here is derived from an EMBL/GenBank/DDBJ whole genome shotgun (WGS) entry which is preliminary data.</text>
</comment>
<protein>
    <submittedName>
        <fullName evidence="1">Uncharacterized protein</fullName>
    </submittedName>
</protein>
<evidence type="ECO:0000313" key="2">
    <source>
        <dbReference type="Proteomes" id="UP001169760"/>
    </source>
</evidence>
<reference evidence="1" key="1">
    <citation type="submission" date="2023-07" db="EMBL/GenBank/DDBJ databases">
        <title>Genome content predicts the carbon catabolic preferences of heterotrophic bacteria.</title>
        <authorList>
            <person name="Gralka M."/>
        </authorList>
    </citation>
    <scope>NUCLEOTIDE SEQUENCE</scope>
    <source>
        <strain evidence="1">I3M17_2</strain>
    </source>
</reference>